<evidence type="ECO:0000256" key="3">
    <source>
        <dbReference type="ARBA" id="ARBA00022833"/>
    </source>
</evidence>
<feature type="region of interest" description="Disordered" evidence="4">
    <location>
        <begin position="155"/>
        <end position="212"/>
    </location>
</feature>
<feature type="compositionally biased region" description="Basic and acidic residues" evidence="4">
    <location>
        <begin position="155"/>
        <end position="170"/>
    </location>
</feature>
<dbReference type="InterPro" id="IPR007588">
    <property type="entry name" value="Znf_FLYWCH"/>
</dbReference>
<feature type="compositionally biased region" description="Low complexity" evidence="4">
    <location>
        <begin position="172"/>
        <end position="188"/>
    </location>
</feature>
<evidence type="ECO:0000313" key="6">
    <source>
        <dbReference type="EnsemblMetazoa" id="ACHR000094-PA"/>
    </source>
</evidence>
<dbReference type="VEuPathDB" id="VectorBase:ACHR000094"/>
<reference evidence="7" key="1">
    <citation type="submission" date="2013-03" db="EMBL/GenBank/DDBJ databases">
        <title>The Genome Sequence of Anopheles christyi ACHKN1017.</title>
        <authorList>
            <consortium name="The Broad Institute Genomics Platform"/>
            <person name="Neafsey D.E."/>
            <person name="Besansky N."/>
            <person name="Walker B."/>
            <person name="Young S.K."/>
            <person name="Zeng Q."/>
            <person name="Gargeya S."/>
            <person name="Fitzgerald M."/>
            <person name="Haas B."/>
            <person name="Abouelleil A."/>
            <person name="Allen A.W."/>
            <person name="Alvarado L."/>
            <person name="Arachchi H.M."/>
            <person name="Berlin A.M."/>
            <person name="Chapman S.B."/>
            <person name="Gainer-Dewar J."/>
            <person name="Goldberg J."/>
            <person name="Griggs A."/>
            <person name="Gujja S."/>
            <person name="Hansen M."/>
            <person name="Howarth C."/>
            <person name="Imamovic A."/>
            <person name="Ireland A."/>
            <person name="Larimer J."/>
            <person name="McCowan C."/>
            <person name="Murphy C."/>
            <person name="Pearson M."/>
            <person name="Poon T.W."/>
            <person name="Priest M."/>
            <person name="Roberts A."/>
            <person name="Saif S."/>
            <person name="Shea T."/>
            <person name="Sisk P."/>
            <person name="Sykes S."/>
            <person name="Wortman J."/>
            <person name="Nusbaum C."/>
            <person name="Birren B."/>
        </authorList>
    </citation>
    <scope>NUCLEOTIDE SEQUENCE [LARGE SCALE GENOMIC DNA]</scope>
    <source>
        <strain evidence="7">ACHKN1017</strain>
    </source>
</reference>
<evidence type="ECO:0000313" key="7">
    <source>
        <dbReference type="Proteomes" id="UP000075881"/>
    </source>
</evidence>
<protein>
    <recommendedName>
        <fullName evidence="5">FLYWCH-type domain-containing protein</fullName>
    </recommendedName>
</protein>
<dbReference type="AlphaFoldDB" id="A0A182JNL0"/>
<feature type="region of interest" description="Disordered" evidence="4">
    <location>
        <begin position="1"/>
        <end position="21"/>
    </location>
</feature>
<evidence type="ECO:0000256" key="4">
    <source>
        <dbReference type="SAM" id="MobiDB-lite"/>
    </source>
</evidence>
<evidence type="ECO:0000256" key="1">
    <source>
        <dbReference type="ARBA" id="ARBA00022723"/>
    </source>
</evidence>
<name>A0A182JNL0_9DIPT</name>
<dbReference type="Pfam" id="PF04500">
    <property type="entry name" value="FLYWCH"/>
    <property type="match status" value="2"/>
</dbReference>
<organism evidence="6 7">
    <name type="scientific">Anopheles christyi</name>
    <dbReference type="NCBI Taxonomy" id="43041"/>
    <lineage>
        <taxon>Eukaryota</taxon>
        <taxon>Metazoa</taxon>
        <taxon>Ecdysozoa</taxon>
        <taxon>Arthropoda</taxon>
        <taxon>Hexapoda</taxon>
        <taxon>Insecta</taxon>
        <taxon>Pterygota</taxon>
        <taxon>Neoptera</taxon>
        <taxon>Endopterygota</taxon>
        <taxon>Diptera</taxon>
        <taxon>Nematocera</taxon>
        <taxon>Culicoidea</taxon>
        <taxon>Culicidae</taxon>
        <taxon>Anophelinae</taxon>
        <taxon>Anopheles</taxon>
    </lineage>
</organism>
<dbReference type="EnsemblMetazoa" id="ACHR000094-RA">
    <property type="protein sequence ID" value="ACHR000094-PA"/>
    <property type="gene ID" value="ACHR000094"/>
</dbReference>
<keyword evidence="7" id="KW-1185">Reference proteome</keyword>
<dbReference type="Proteomes" id="UP000075881">
    <property type="component" value="Unassembled WGS sequence"/>
</dbReference>
<keyword evidence="3" id="KW-0862">Zinc</keyword>
<dbReference type="Gene3D" id="2.20.25.240">
    <property type="match status" value="2"/>
</dbReference>
<feature type="domain" description="FLYWCH-type" evidence="5">
    <location>
        <begin position="237"/>
        <end position="295"/>
    </location>
</feature>
<proteinExistence type="predicted"/>
<keyword evidence="2" id="KW-0863">Zinc-finger</keyword>
<reference evidence="6" key="2">
    <citation type="submission" date="2020-05" db="UniProtKB">
        <authorList>
            <consortium name="EnsemblMetazoa"/>
        </authorList>
    </citation>
    <scope>IDENTIFICATION</scope>
    <source>
        <strain evidence="6">ACHKN1017</strain>
    </source>
</reference>
<feature type="domain" description="FLYWCH-type" evidence="5">
    <location>
        <begin position="93"/>
        <end position="152"/>
    </location>
</feature>
<accession>A0A182JNL0</accession>
<evidence type="ECO:0000256" key="2">
    <source>
        <dbReference type="ARBA" id="ARBA00022771"/>
    </source>
</evidence>
<evidence type="ECO:0000259" key="5">
    <source>
        <dbReference type="Pfam" id="PF04500"/>
    </source>
</evidence>
<dbReference type="GO" id="GO:0008270">
    <property type="term" value="F:zinc ion binding"/>
    <property type="evidence" value="ECO:0007669"/>
    <property type="project" value="UniProtKB-KW"/>
</dbReference>
<sequence>MQSSRDRRRKDDYRNNPDAFELPAPVKPGVSVIRSYRPVQKVTNTDGKQRMRTAATIPAMAKGSTQTAGSPPGRLRKLTINEILATPGTPVVYLTNRFGSAKVVLDEHQYVYHFAAKGVSYYRCDQFKRNQCPAQILVVGGMTHAVNVVHTHPIDTHTQEPEHLTKKSPDGTRTSTTSSNTTTPHCSTILKKQPTSMSGRRETSTNTTPITPTKQATKHVLNFSEITKGKPVEMSILPTRKGAAGVLCHGHHFEFRYSRQQHKVFRCAWHATHSCQAQVLLHNKLFYIIHDKHTHIESSKLHPDILGKTSLKTQ</sequence>
<keyword evidence="1" id="KW-0479">Metal-binding</keyword>